<feature type="region of interest" description="Disordered" evidence="1">
    <location>
        <begin position="151"/>
        <end position="190"/>
    </location>
</feature>
<dbReference type="PANTHER" id="PTHR33324:SF2">
    <property type="entry name" value="MYB_SANT-LIKE DNA-BINDING DOMAIN-CONTAINING PROTEIN"/>
    <property type="match status" value="1"/>
</dbReference>
<protein>
    <submittedName>
        <fullName evidence="2">Uncharacterized protein</fullName>
    </submittedName>
</protein>
<evidence type="ECO:0000313" key="2">
    <source>
        <dbReference type="EMBL" id="ODN01425.1"/>
    </source>
</evidence>
<organism evidence="2 3">
    <name type="scientific">Orchesella cincta</name>
    <name type="common">Springtail</name>
    <name type="synonym">Podura cincta</name>
    <dbReference type="NCBI Taxonomy" id="48709"/>
    <lineage>
        <taxon>Eukaryota</taxon>
        <taxon>Metazoa</taxon>
        <taxon>Ecdysozoa</taxon>
        <taxon>Arthropoda</taxon>
        <taxon>Hexapoda</taxon>
        <taxon>Collembola</taxon>
        <taxon>Entomobryomorpha</taxon>
        <taxon>Entomobryoidea</taxon>
        <taxon>Orchesellidae</taxon>
        <taxon>Orchesellinae</taxon>
        <taxon>Orchesella</taxon>
    </lineage>
</organism>
<gene>
    <name evidence="2" type="ORF">Ocin01_05238</name>
</gene>
<reference evidence="2 3" key="1">
    <citation type="journal article" date="2016" name="Genome Biol. Evol.">
        <title>Gene Family Evolution Reflects Adaptation to Soil Environmental Stressors in the Genome of the Collembolan Orchesella cincta.</title>
        <authorList>
            <person name="Faddeeva-Vakhrusheva A."/>
            <person name="Derks M.F."/>
            <person name="Anvar S.Y."/>
            <person name="Agamennone V."/>
            <person name="Suring W."/>
            <person name="Smit S."/>
            <person name="van Straalen N.M."/>
            <person name="Roelofs D."/>
        </authorList>
    </citation>
    <scope>NUCLEOTIDE SEQUENCE [LARGE SCALE GENOMIC DNA]</scope>
    <source>
        <tissue evidence="2">Mixed pool</tissue>
    </source>
</reference>
<dbReference type="AlphaFoldDB" id="A0A1D2N8L3"/>
<dbReference type="Proteomes" id="UP000094527">
    <property type="component" value="Unassembled WGS sequence"/>
</dbReference>
<dbReference type="OMA" id="KWEMEMA"/>
<accession>A0A1D2N8L3</accession>
<sequence length="276" mass="32290">MGRFSNKMSSSSRNRRNWNETEKREVLDRLLETIRSGKWIEKPNASVYYDLMLKKLSFNDCSVSQLKNMVNNMKRKYIAAKDWRGAAGQGVLEEEGEESVLAALRKMCLFFDELEEIYGSSSSVTPPKVHDSSVDMEETTFQDNIDRVLPQEMDNSQNAPDKKGNEEAVMIPRKSADSSKAKKRKMSESGIEMLSSSEKLRFEIEKWELVYQKEKWEHEKAHQDAKVQLERERFEFEKQITERKLTLEEKKQDMEFELAKYKTEKEIELAKLSTSK</sequence>
<proteinExistence type="predicted"/>
<name>A0A1D2N8L3_ORCCI</name>
<keyword evidence="3" id="KW-1185">Reference proteome</keyword>
<dbReference type="EMBL" id="LJIJ01000152">
    <property type="protein sequence ID" value="ODN01425.1"/>
    <property type="molecule type" value="Genomic_DNA"/>
</dbReference>
<dbReference type="OrthoDB" id="6771842at2759"/>
<comment type="caution">
    <text evidence="2">The sequence shown here is derived from an EMBL/GenBank/DDBJ whole genome shotgun (WGS) entry which is preliminary data.</text>
</comment>
<evidence type="ECO:0000313" key="3">
    <source>
        <dbReference type="Proteomes" id="UP000094527"/>
    </source>
</evidence>
<dbReference type="PANTHER" id="PTHR33324">
    <property type="entry name" value="EXPRESSED PROTEIN"/>
    <property type="match status" value="1"/>
</dbReference>
<evidence type="ECO:0000256" key="1">
    <source>
        <dbReference type="SAM" id="MobiDB-lite"/>
    </source>
</evidence>